<evidence type="ECO:0000256" key="1">
    <source>
        <dbReference type="ARBA" id="ARBA00004141"/>
    </source>
</evidence>
<dbReference type="VEuPathDB" id="FungiDB:Malapachy_1240"/>
<dbReference type="PANTHER" id="PTHR43220">
    <property type="match status" value="1"/>
</dbReference>
<evidence type="ECO:0000313" key="9">
    <source>
        <dbReference type="Proteomes" id="UP000037751"/>
    </source>
</evidence>
<keyword evidence="3 7" id="KW-1133">Transmembrane helix</keyword>
<dbReference type="EMBL" id="LGAV01000003">
    <property type="protein sequence ID" value="KOS15049.1"/>
    <property type="molecule type" value="Genomic_DNA"/>
</dbReference>
<reference evidence="8 9" key="1">
    <citation type="submission" date="2015-07" db="EMBL/GenBank/DDBJ databases">
        <title>Draft Genome Sequence of Malassezia furfur CBS1878 and Malassezia pachydermatis CBS1879.</title>
        <authorList>
            <person name="Triana S."/>
            <person name="Ohm R."/>
            <person name="Gonzalez A."/>
            <person name="DeCock H."/>
            <person name="Restrepo S."/>
            <person name="Celis A."/>
        </authorList>
    </citation>
    <scope>NUCLEOTIDE SEQUENCE [LARGE SCALE GENOMIC DNA]</scope>
    <source>
        <strain evidence="8 9">CBS 1879</strain>
    </source>
</reference>
<dbReference type="Proteomes" id="UP000037751">
    <property type="component" value="Unassembled WGS sequence"/>
</dbReference>
<evidence type="ECO:0008006" key="10">
    <source>
        <dbReference type="Google" id="ProtNLM"/>
    </source>
</evidence>
<keyword evidence="4 7" id="KW-0472">Membrane</keyword>
<dbReference type="GO" id="GO:0005789">
    <property type="term" value="C:endoplasmic reticulum membrane"/>
    <property type="evidence" value="ECO:0007669"/>
    <property type="project" value="TreeGrafter"/>
</dbReference>
<keyword evidence="9" id="KW-1185">Reference proteome</keyword>
<dbReference type="OrthoDB" id="3364966at2759"/>
<evidence type="ECO:0000256" key="5">
    <source>
        <dbReference type="ARBA" id="ARBA00025797"/>
    </source>
</evidence>
<protein>
    <recommendedName>
        <fullName evidence="10">Golgi apparatus membrane protein TVP38</fullName>
    </recommendedName>
</protein>
<dbReference type="AlphaFoldDB" id="A0A0M9VQ25"/>
<accession>A0A0M9VQ25</accession>
<gene>
    <name evidence="8" type="ORF">Malapachy_1240</name>
</gene>
<evidence type="ECO:0000256" key="3">
    <source>
        <dbReference type="ARBA" id="ARBA00022989"/>
    </source>
</evidence>
<dbReference type="GO" id="GO:0000045">
    <property type="term" value="P:autophagosome assembly"/>
    <property type="evidence" value="ECO:0007669"/>
    <property type="project" value="TreeGrafter"/>
</dbReference>
<evidence type="ECO:0000256" key="4">
    <source>
        <dbReference type="ARBA" id="ARBA00023136"/>
    </source>
</evidence>
<dbReference type="STRING" id="77020.A0A0M9VQ25"/>
<feature type="transmembrane region" description="Helical" evidence="7">
    <location>
        <begin position="83"/>
        <end position="110"/>
    </location>
</feature>
<evidence type="ECO:0000256" key="2">
    <source>
        <dbReference type="ARBA" id="ARBA00022692"/>
    </source>
</evidence>
<feature type="region of interest" description="Disordered" evidence="6">
    <location>
        <begin position="1"/>
        <end position="28"/>
    </location>
</feature>
<dbReference type="GeneID" id="28727622"/>
<comment type="caution">
    <text evidence="8">The sequence shown here is derived from an EMBL/GenBank/DDBJ whole genome shotgun (WGS) entry which is preliminary data.</text>
</comment>
<evidence type="ECO:0000256" key="7">
    <source>
        <dbReference type="SAM" id="Phobius"/>
    </source>
</evidence>
<keyword evidence="2 7" id="KW-0812">Transmembrane</keyword>
<feature type="transmembrane region" description="Helical" evidence="7">
    <location>
        <begin position="149"/>
        <end position="170"/>
    </location>
</feature>
<dbReference type="PANTHER" id="PTHR43220:SF18">
    <property type="entry name" value="TRANSMEMBRANE PROTEIN 41B"/>
    <property type="match status" value="1"/>
</dbReference>
<proteinExistence type="inferred from homology"/>
<organism evidence="8 9">
    <name type="scientific">Malassezia pachydermatis</name>
    <dbReference type="NCBI Taxonomy" id="77020"/>
    <lineage>
        <taxon>Eukaryota</taxon>
        <taxon>Fungi</taxon>
        <taxon>Dikarya</taxon>
        <taxon>Basidiomycota</taxon>
        <taxon>Ustilaginomycotina</taxon>
        <taxon>Malasseziomycetes</taxon>
        <taxon>Malasseziales</taxon>
        <taxon>Malasseziaceae</taxon>
        <taxon>Malassezia</taxon>
    </lineage>
</organism>
<feature type="compositionally biased region" description="Basic and acidic residues" evidence="6">
    <location>
        <begin position="1"/>
        <end position="14"/>
    </location>
</feature>
<name>A0A0M9VQ25_9BASI</name>
<feature type="transmembrane region" description="Helical" evidence="7">
    <location>
        <begin position="182"/>
        <end position="202"/>
    </location>
</feature>
<dbReference type="InterPro" id="IPR045014">
    <property type="entry name" value="TM41A/B"/>
</dbReference>
<comment type="subcellular location">
    <subcellularLocation>
        <location evidence="1">Membrane</location>
        <topology evidence="1">Multi-pass membrane protein</topology>
    </subcellularLocation>
</comment>
<sequence length="312" mass="35328">MELNRVTHDQEEIPRGTPSDIELVPSSSEDSVRLTVYNDDDEDDNEIRFDTPFLASSLAWQSVPSHNAADAPLPLSRAEMKRLILRTMTTTSLILMASMALLALILYLALPTFSEEEQAALRIPRSLEQLKSLLQIFGKYSQDHYYRVMLAWISVFLFIQTFSIPGAMYLAMLAGALWGTPVALPLVCIGIATGASSCYLLSKHVGGIVRVLPRWQHRIDSWKSTIQQYQNDLFSNEDHDDEEQPGDNSVIEWQHALEDREMQPASALRFTDDDIEALEDYEEDGLYRPTPSARREDILAYANKTSHFAEET</sequence>
<evidence type="ECO:0000313" key="8">
    <source>
        <dbReference type="EMBL" id="KOS15049.1"/>
    </source>
</evidence>
<dbReference type="RefSeq" id="XP_017992681.1">
    <property type="nucleotide sequence ID" value="XM_018135747.1"/>
</dbReference>
<comment type="similarity">
    <text evidence="5">Belongs to the TMEM41 family.</text>
</comment>
<evidence type="ECO:0000256" key="6">
    <source>
        <dbReference type="SAM" id="MobiDB-lite"/>
    </source>
</evidence>